<dbReference type="STRING" id="215250.A0A316YP99"/>
<organism evidence="2 3">
    <name type="scientific">Acaromyces ingoldii</name>
    <dbReference type="NCBI Taxonomy" id="215250"/>
    <lineage>
        <taxon>Eukaryota</taxon>
        <taxon>Fungi</taxon>
        <taxon>Dikarya</taxon>
        <taxon>Basidiomycota</taxon>
        <taxon>Ustilaginomycotina</taxon>
        <taxon>Exobasidiomycetes</taxon>
        <taxon>Exobasidiales</taxon>
        <taxon>Cryptobasidiaceae</taxon>
        <taxon>Acaromyces</taxon>
    </lineage>
</organism>
<dbReference type="AlphaFoldDB" id="A0A316YP99"/>
<feature type="region of interest" description="Disordered" evidence="1">
    <location>
        <begin position="1"/>
        <end position="29"/>
    </location>
</feature>
<dbReference type="OrthoDB" id="2019015at2759"/>
<dbReference type="InterPro" id="IPR036188">
    <property type="entry name" value="FAD/NAD-bd_sf"/>
</dbReference>
<evidence type="ECO:0000256" key="1">
    <source>
        <dbReference type="SAM" id="MobiDB-lite"/>
    </source>
</evidence>
<evidence type="ECO:0000313" key="2">
    <source>
        <dbReference type="EMBL" id="PWN90624.1"/>
    </source>
</evidence>
<evidence type="ECO:0000313" key="3">
    <source>
        <dbReference type="Proteomes" id="UP000245768"/>
    </source>
</evidence>
<dbReference type="InterPro" id="IPR050464">
    <property type="entry name" value="Zeta_carotene_desat/Oxidored"/>
</dbReference>
<keyword evidence="3" id="KW-1185">Reference proteome</keyword>
<dbReference type="Pfam" id="PF13450">
    <property type="entry name" value="NAD_binding_8"/>
    <property type="match status" value="1"/>
</dbReference>
<dbReference type="SUPFAM" id="SSF51905">
    <property type="entry name" value="FAD/NAD(P)-binding domain"/>
    <property type="match status" value="1"/>
</dbReference>
<feature type="compositionally biased region" description="Basic and acidic residues" evidence="1">
    <location>
        <begin position="17"/>
        <end position="29"/>
    </location>
</feature>
<dbReference type="GO" id="GO:0016491">
    <property type="term" value="F:oxidoreductase activity"/>
    <property type="evidence" value="ECO:0007669"/>
    <property type="project" value="TreeGrafter"/>
</dbReference>
<dbReference type="Gene3D" id="3.50.50.60">
    <property type="entry name" value="FAD/NAD(P)-binding domain"/>
    <property type="match status" value="1"/>
</dbReference>
<name>A0A316YP99_9BASI</name>
<dbReference type="EMBL" id="KZ819636">
    <property type="protein sequence ID" value="PWN90624.1"/>
    <property type="molecule type" value="Genomic_DNA"/>
</dbReference>
<gene>
    <name evidence="2" type="ORF">FA10DRAFT_252175</name>
</gene>
<dbReference type="GeneID" id="37041553"/>
<sequence length="591" mass="66781">MTASPTSTKVGQNEGGAKADARTSKGNDAKQIKRKRVLIVGGGCSGMSAAYCMSLKPDLFDVTLYDKASSVGGSATSYQLPADGRFGASYINDGVQGASPVFFNTLKMFEAVLGFRASDVGMQISFGKGKESFWSNVFPSELVDEYRNDIKKFGRTLQTIKRFEPIFALIPVDKMLAMFRFSPSFGERMVYPLVALFFGTGNETRHISSAILERVFLDPSMRLFEFSEESLLASVPHMKAFPELARVYGAWREKAQEQGNVRIETARQVCSVERGSSRARSAGANILATSKPAKEDQAALEAHEPEEREEAFDEIIFACDADSALKILKAGSGPTWKESKILGNVLYKWDVTVTHNDWDYMCKHYQMTYDEEYNAKRDDEDSKKAFQFAKDNWRPLYLIKMYEDEPSMIEMSFDLSHYQGQFEGMPAVGRGADVTLEQAPPTEREGVGAQGPQEVPVEGQSEEQLPKERHVYQTIYLDRERREKWTKDEVRQDKIILEKWWKQQSHRWQHYGGTVPWMWTINGKNNTSFAGAWSLVNMHEVGIASGFAAAYQLGAPYPFKGDEDCTRLFRLYLLLAHMARMRSEDRKGFFA</sequence>
<dbReference type="Proteomes" id="UP000245768">
    <property type="component" value="Unassembled WGS sequence"/>
</dbReference>
<feature type="compositionally biased region" description="Polar residues" evidence="1">
    <location>
        <begin position="1"/>
        <end position="11"/>
    </location>
</feature>
<dbReference type="PANTHER" id="PTHR42923:SF20">
    <property type="entry name" value="FLAVIN-CONTAINING AMINE OXIDASEDEHYDROGENASE"/>
    <property type="match status" value="1"/>
</dbReference>
<accession>A0A316YP99</accession>
<proteinExistence type="predicted"/>
<dbReference type="InParanoid" id="A0A316YP99"/>
<dbReference type="RefSeq" id="XP_025377822.1">
    <property type="nucleotide sequence ID" value="XM_025519637.1"/>
</dbReference>
<protein>
    <submittedName>
        <fullName evidence="2">Nucleotide-binding domain-containing protein</fullName>
    </submittedName>
</protein>
<feature type="region of interest" description="Disordered" evidence="1">
    <location>
        <begin position="439"/>
        <end position="464"/>
    </location>
</feature>
<reference evidence="2 3" key="1">
    <citation type="journal article" date="2018" name="Mol. Biol. Evol.">
        <title>Broad Genomic Sampling Reveals a Smut Pathogenic Ancestry of the Fungal Clade Ustilaginomycotina.</title>
        <authorList>
            <person name="Kijpornyongpan T."/>
            <person name="Mondo S.J."/>
            <person name="Barry K."/>
            <person name="Sandor L."/>
            <person name="Lee J."/>
            <person name="Lipzen A."/>
            <person name="Pangilinan J."/>
            <person name="LaButti K."/>
            <person name="Hainaut M."/>
            <person name="Henrissat B."/>
            <person name="Grigoriev I.V."/>
            <person name="Spatafora J.W."/>
            <person name="Aime M.C."/>
        </authorList>
    </citation>
    <scope>NUCLEOTIDE SEQUENCE [LARGE SCALE GENOMIC DNA]</scope>
    <source>
        <strain evidence="2 3">MCA 4198</strain>
    </source>
</reference>
<dbReference type="PANTHER" id="PTHR42923">
    <property type="entry name" value="PROTOPORPHYRINOGEN OXIDASE"/>
    <property type="match status" value="1"/>
</dbReference>